<protein>
    <submittedName>
        <fullName evidence="4">6365_t:CDS:1</fullName>
    </submittedName>
</protein>
<evidence type="ECO:0000313" key="4">
    <source>
        <dbReference type="EMBL" id="CAG8766456.1"/>
    </source>
</evidence>
<evidence type="ECO:0000256" key="1">
    <source>
        <dbReference type="SAM" id="Coils"/>
    </source>
</evidence>
<reference evidence="4" key="1">
    <citation type="submission" date="2021-06" db="EMBL/GenBank/DDBJ databases">
        <authorList>
            <person name="Kallberg Y."/>
            <person name="Tangrot J."/>
            <person name="Rosling A."/>
        </authorList>
    </citation>
    <scope>NUCLEOTIDE SEQUENCE</scope>
    <source>
        <strain evidence="4">IN212</strain>
    </source>
</reference>
<dbReference type="OrthoDB" id="29523at2759"/>
<dbReference type="PANTHER" id="PTHR23149">
    <property type="entry name" value="G PATCH DOMAIN CONTAINING PROTEIN"/>
    <property type="match status" value="1"/>
</dbReference>
<keyword evidence="5" id="KW-1185">Reference proteome</keyword>
<proteinExistence type="predicted"/>
<evidence type="ECO:0000313" key="5">
    <source>
        <dbReference type="Proteomes" id="UP000789396"/>
    </source>
</evidence>
<dbReference type="EMBL" id="CAJVPZ010043849">
    <property type="protein sequence ID" value="CAG8766456.1"/>
    <property type="molecule type" value="Genomic_DNA"/>
</dbReference>
<dbReference type="PROSITE" id="PS50174">
    <property type="entry name" value="G_PATCH"/>
    <property type="match status" value="1"/>
</dbReference>
<comment type="caution">
    <text evidence="4">The sequence shown here is derived from an EMBL/GenBank/DDBJ whole genome shotgun (WGS) entry which is preliminary data.</text>
</comment>
<name>A0A9N9J5C5_9GLOM</name>
<sequence>MGWSPGKGLGMNENGSQECIKLSHKLDNLGIGASKKTIDNWLDNSNAFNELLKGLNQQTQDDVNNIAENIEQNNNNDLELDLDSIKNKKNINMDLSKSEITNESKITNESNSNIRLAHRAKYLKSKKAAVQDSERLKEILGVKTRSNVTKIESISDFKNSFNQDDSESVVTNPNNSNKNEKDHFSDVNAKYFENESDDERPCFNMDDLNLNNKGSIYTKEGKERETGVNLNCDPGSNNYCKST</sequence>
<gene>
    <name evidence="4" type="ORF">RFULGI_LOCUS14727</name>
</gene>
<feature type="coiled-coil region" evidence="1">
    <location>
        <begin position="56"/>
        <end position="88"/>
    </location>
</feature>
<dbReference type="InterPro" id="IPR050656">
    <property type="entry name" value="PINX1"/>
</dbReference>
<feature type="domain" description="G-patch" evidence="3">
    <location>
        <begin position="1"/>
        <end position="36"/>
    </location>
</feature>
<evidence type="ECO:0000256" key="2">
    <source>
        <dbReference type="SAM" id="MobiDB-lite"/>
    </source>
</evidence>
<dbReference type="Pfam" id="PF01585">
    <property type="entry name" value="G-patch"/>
    <property type="match status" value="1"/>
</dbReference>
<feature type="region of interest" description="Disordered" evidence="2">
    <location>
        <begin position="164"/>
        <end position="184"/>
    </location>
</feature>
<dbReference type="InterPro" id="IPR000467">
    <property type="entry name" value="G_patch_dom"/>
</dbReference>
<dbReference type="Proteomes" id="UP000789396">
    <property type="component" value="Unassembled WGS sequence"/>
</dbReference>
<dbReference type="GO" id="GO:0003676">
    <property type="term" value="F:nucleic acid binding"/>
    <property type="evidence" value="ECO:0007669"/>
    <property type="project" value="InterPro"/>
</dbReference>
<dbReference type="AlphaFoldDB" id="A0A9N9J5C5"/>
<accession>A0A9N9J5C5</accession>
<feature type="non-terminal residue" evidence="4">
    <location>
        <position position="243"/>
    </location>
</feature>
<evidence type="ECO:0000259" key="3">
    <source>
        <dbReference type="PROSITE" id="PS50174"/>
    </source>
</evidence>
<organism evidence="4 5">
    <name type="scientific">Racocetra fulgida</name>
    <dbReference type="NCBI Taxonomy" id="60492"/>
    <lineage>
        <taxon>Eukaryota</taxon>
        <taxon>Fungi</taxon>
        <taxon>Fungi incertae sedis</taxon>
        <taxon>Mucoromycota</taxon>
        <taxon>Glomeromycotina</taxon>
        <taxon>Glomeromycetes</taxon>
        <taxon>Diversisporales</taxon>
        <taxon>Gigasporaceae</taxon>
        <taxon>Racocetra</taxon>
    </lineage>
</organism>
<feature type="compositionally biased region" description="Polar residues" evidence="2">
    <location>
        <begin position="164"/>
        <end position="177"/>
    </location>
</feature>
<keyword evidence="1" id="KW-0175">Coiled coil</keyword>